<evidence type="ECO:0000313" key="4">
    <source>
        <dbReference type="EMBL" id="SAI46323.1"/>
    </source>
</evidence>
<dbReference type="PANTHER" id="PTHR42996:SF1">
    <property type="entry name" value="PHOSPHATE-BINDING PROTEIN PSTS"/>
    <property type="match status" value="1"/>
</dbReference>
<dbReference type="EMBL" id="FKBS01000025">
    <property type="protein sequence ID" value="SAI46323.1"/>
    <property type="molecule type" value="Genomic_DNA"/>
</dbReference>
<feature type="signal peptide" evidence="2">
    <location>
        <begin position="1"/>
        <end position="28"/>
    </location>
</feature>
<name>A0A157QK99_9BORD</name>
<protein>
    <submittedName>
        <fullName evidence="4">Phosphate-binding protein</fullName>
    </submittedName>
</protein>
<evidence type="ECO:0000256" key="1">
    <source>
        <dbReference type="ARBA" id="ARBA00008725"/>
    </source>
</evidence>
<gene>
    <name evidence="4" type="ORF">SAMEA1982600_03673</name>
</gene>
<sequence>MDKHCTIGAVAAVAACIGMSIAGGVASAATFNVGGATLPQRLYEEEFATPPNDQHTWNYGEVGSRHGRAAFLLNDSTRLSLPLGGKVHFGTSETPMTATEYSSYTSVFGLGNLGASTGHGRLIQIPLAVTPVMIYAKSLSQAVTQSSFASLTKSQLCGVFSGAINRWSQLNPAFPNRPFKVIVRLEPSGPTSLLTRHLQAVCTSGETGGMTFNGNEQFRMNFPNGELPPNFVEVLKDQGVSDALNMGIPPDALPEAMTYLSPDPAYVPIGSAYALRLRNRNNSMDYDGWSTTAVMLGIGSALSAPSGPLVTDPTVAGYTSATNPGYPPNWVKEISDPVQGYPIVGTTNLILSQCYADARLPGQLTLTETALRMFVNDHYANTMRILSHAMVPLPSAYMDAIRQTFFTGVRWNGQLAMGGAYCASVVGR</sequence>
<evidence type="ECO:0000313" key="5">
    <source>
        <dbReference type="Proteomes" id="UP000077037"/>
    </source>
</evidence>
<dbReference type="RefSeq" id="WP_066416608.1">
    <property type="nucleotide sequence ID" value="NZ_FKBS01000025.1"/>
</dbReference>
<evidence type="ECO:0000259" key="3">
    <source>
        <dbReference type="Pfam" id="PF12849"/>
    </source>
</evidence>
<proteinExistence type="inferred from homology"/>
<reference evidence="4 5" key="1">
    <citation type="submission" date="2016-03" db="EMBL/GenBank/DDBJ databases">
        <authorList>
            <consortium name="Pathogen Informatics"/>
        </authorList>
    </citation>
    <scope>NUCLEOTIDE SEQUENCE [LARGE SCALE GENOMIC DNA]</scope>
    <source>
        <strain evidence="4 5">NCTC13364</strain>
    </source>
</reference>
<feature type="chain" id="PRO_5007615261" evidence="2">
    <location>
        <begin position="29"/>
        <end position="428"/>
    </location>
</feature>
<dbReference type="SUPFAM" id="SSF53850">
    <property type="entry name" value="Periplasmic binding protein-like II"/>
    <property type="match status" value="1"/>
</dbReference>
<dbReference type="AlphaFoldDB" id="A0A157QK99"/>
<dbReference type="PANTHER" id="PTHR42996">
    <property type="entry name" value="PHOSPHATE-BINDING PROTEIN PSTS"/>
    <property type="match status" value="1"/>
</dbReference>
<organism evidence="4 5">
    <name type="scientific">Bordetella ansorpii</name>
    <dbReference type="NCBI Taxonomy" id="288768"/>
    <lineage>
        <taxon>Bacteria</taxon>
        <taxon>Pseudomonadati</taxon>
        <taxon>Pseudomonadota</taxon>
        <taxon>Betaproteobacteria</taxon>
        <taxon>Burkholderiales</taxon>
        <taxon>Alcaligenaceae</taxon>
        <taxon>Bordetella</taxon>
    </lineage>
</organism>
<feature type="domain" description="PBP" evidence="3">
    <location>
        <begin position="32"/>
        <end position="205"/>
    </location>
</feature>
<dbReference type="Proteomes" id="UP000077037">
    <property type="component" value="Unassembled WGS sequence"/>
</dbReference>
<accession>A0A157QK99</accession>
<dbReference type="Pfam" id="PF12849">
    <property type="entry name" value="PBP_like_2"/>
    <property type="match status" value="1"/>
</dbReference>
<dbReference type="Gene3D" id="3.40.190.10">
    <property type="entry name" value="Periplasmic binding protein-like II"/>
    <property type="match status" value="2"/>
</dbReference>
<keyword evidence="2" id="KW-0732">Signal</keyword>
<dbReference type="InterPro" id="IPR024370">
    <property type="entry name" value="PBP_domain"/>
</dbReference>
<dbReference type="InterPro" id="IPR050962">
    <property type="entry name" value="Phosphate-bind_PstS"/>
</dbReference>
<dbReference type="PROSITE" id="PS51257">
    <property type="entry name" value="PROKAR_LIPOPROTEIN"/>
    <property type="match status" value="1"/>
</dbReference>
<comment type="similarity">
    <text evidence="1">Belongs to the PstS family.</text>
</comment>
<evidence type="ECO:0000256" key="2">
    <source>
        <dbReference type="SAM" id="SignalP"/>
    </source>
</evidence>